<organism evidence="10 11">
    <name type="scientific">Caloramator mitchellensis</name>
    <dbReference type="NCBI Taxonomy" id="908809"/>
    <lineage>
        <taxon>Bacteria</taxon>
        <taxon>Bacillati</taxon>
        <taxon>Bacillota</taxon>
        <taxon>Clostridia</taxon>
        <taxon>Eubacteriales</taxon>
        <taxon>Clostridiaceae</taxon>
        <taxon>Caloramator</taxon>
    </lineage>
</organism>
<dbReference type="InterPro" id="IPR010627">
    <property type="entry name" value="Prepilin_pept_A24_N"/>
</dbReference>
<dbReference type="PANTHER" id="PTHR30487:SF0">
    <property type="entry name" value="PREPILIN LEADER PEPTIDASE_N-METHYLTRANSFERASE-RELATED"/>
    <property type="match status" value="1"/>
</dbReference>
<feature type="transmembrane region" description="Helical" evidence="7">
    <location>
        <begin position="221"/>
        <end position="244"/>
    </location>
</feature>
<evidence type="ECO:0000259" key="8">
    <source>
        <dbReference type="Pfam" id="PF01478"/>
    </source>
</evidence>
<name>A0A0R3JTI9_CALMK</name>
<keyword evidence="4 7" id="KW-0812">Transmembrane</keyword>
<dbReference type="GO" id="GO:0004190">
    <property type="term" value="F:aspartic-type endopeptidase activity"/>
    <property type="evidence" value="ECO:0007669"/>
    <property type="project" value="InterPro"/>
</dbReference>
<dbReference type="STRING" id="908809.ABG79_01345"/>
<feature type="transmembrane region" description="Helical" evidence="7">
    <location>
        <begin position="119"/>
        <end position="140"/>
    </location>
</feature>
<evidence type="ECO:0000256" key="4">
    <source>
        <dbReference type="ARBA" id="ARBA00022692"/>
    </source>
</evidence>
<comment type="caution">
    <text evidence="10">The sequence shown here is derived from an EMBL/GenBank/DDBJ whole genome shotgun (WGS) entry which is preliminary data.</text>
</comment>
<dbReference type="Gene3D" id="1.20.120.1220">
    <property type="match status" value="1"/>
</dbReference>
<accession>A0A0R3JTI9</accession>
<evidence type="ECO:0000256" key="1">
    <source>
        <dbReference type="ARBA" id="ARBA00004651"/>
    </source>
</evidence>
<sequence>MIFIIFLLGLIVGSFLNVCIYRIPRDESVVFPASHCANCYHKLAWHDLFPLFSYLFLKGRCRYCNSKISIRYPIIELLNGLIYILLFIKFGLTLIFIKYSILSSLIIVISVIDLFTTDIYTNTIYFGTAVGIIFIFIFLLMKQNIITFIIGALIGAGVISIIILTTHGMGWGDAELLFVIGLFLGVKLTIVTVFLSFILGGFIGSLLILLKIKSRKDYIPFGPFISLATLISILWGDTLLSFYIF</sequence>
<feature type="domain" description="Prepilin type IV endopeptidase peptidase" evidence="8">
    <location>
        <begin position="101"/>
        <end position="204"/>
    </location>
</feature>
<dbReference type="InterPro" id="IPR050882">
    <property type="entry name" value="Prepilin_peptidase/N-MTase"/>
</dbReference>
<dbReference type="EMBL" id="LKHP01000006">
    <property type="protein sequence ID" value="KRQ86854.1"/>
    <property type="molecule type" value="Genomic_DNA"/>
</dbReference>
<evidence type="ECO:0000259" key="9">
    <source>
        <dbReference type="Pfam" id="PF06750"/>
    </source>
</evidence>
<evidence type="ECO:0000256" key="2">
    <source>
        <dbReference type="ARBA" id="ARBA00005801"/>
    </source>
</evidence>
<evidence type="ECO:0000313" key="11">
    <source>
        <dbReference type="Proteomes" id="UP000052015"/>
    </source>
</evidence>
<proteinExistence type="inferred from homology"/>
<evidence type="ECO:0000256" key="7">
    <source>
        <dbReference type="SAM" id="Phobius"/>
    </source>
</evidence>
<reference evidence="10 11" key="1">
    <citation type="submission" date="2015-09" db="EMBL/GenBank/DDBJ databases">
        <title>Draft genome sequence of a Caloramator mitchellensis, a moderate thermophile from the Great Artesian Basin of Australia.</title>
        <authorList>
            <person name="Patel B.K."/>
        </authorList>
    </citation>
    <scope>NUCLEOTIDE SEQUENCE [LARGE SCALE GENOMIC DNA]</scope>
    <source>
        <strain evidence="10 11">VF08</strain>
    </source>
</reference>
<dbReference type="RefSeq" id="WP_341408622.1">
    <property type="nucleotide sequence ID" value="NZ_LKHP01000006.1"/>
</dbReference>
<keyword evidence="11" id="KW-1185">Reference proteome</keyword>
<feature type="transmembrane region" description="Helical" evidence="7">
    <location>
        <begin position="176"/>
        <end position="209"/>
    </location>
</feature>
<dbReference type="Proteomes" id="UP000052015">
    <property type="component" value="Unassembled WGS sequence"/>
</dbReference>
<feature type="transmembrane region" description="Helical" evidence="7">
    <location>
        <begin position="145"/>
        <end position="164"/>
    </location>
</feature>
<comment type="similarity">
    <text evidence="2">Belongs to the peptidase A24 family.</text>
</comment>
<gene>
    <name evidence="10" type="primary">comC</name>
    <name evidence="10" type="ORF">ABG79_01345</name>
</gene>
<feature type="domain" description="Prepilin peptidase A24 N-terminal" evidence="9">
    <location>
        <begin position="7"/>
        <end position="90"/>
    </location>
</feature>
<keyword evidence="6 7" id="KW-0472">Membrane</keyword>
<dbReference type="InterPro" id="IPR000045">
    <property type="entry name" value="Prepilin_IV_endopep_pep"/>
</dbReference>
<dbReference type="AlphaFoldDB" id="A0A0R3JTI9"/>
<protein>
    <submittedName>
        <fullName evidence="10">Type 4 prepilin-like proteins leader peptide-processing enzyme</fullName>
    </submittedName>
</protein>
<dbReference type="PANTHER" id="PTHR30487">
    <property type="entry name" value="TYPE 4 PREPILIN-LIKE PROTEINS LEADER PEPTIDE-PROCESSING ENZYME"/>
    <property type="match status" value="1"/>
</dbReference>
<evidence type="ECO:0000256" key="5">
    <source>
        <dbReference type="ARBA" id="ARBA00022989"/>
    </source>
</evidence>
<comment type="subcellular location">
    <subcellularLocation>
        <location evidence="1">Cell membrane</location>
        <topology evidence="1">Multi-pass membrane protein</topology>
    </subcellularLocation>
</comment>
<dbReference type="GO" id="GO:0005886">
    <property type="term" value="C:plasma membrane"/>
    <property type="evidence" value="ECO:0007669"/>
    <property type="project" value="UniProtKB-SubCell"/>
</dbReference>
<dbReference type="Pfam" id="PF01478">
    <property type="entry name" value="Peptidase_A24"/>
    <property type="match status" value="1"/>
</dbReference>
<dbReference type="PATRIC" id="fig|908809.3.peg.1354"/>
<evidence type="ECO:0000256" key="6">
    <source>
        <dbReference type="ARBA" id="ARBA00023136"/>
    </source>
</evidence>
<evidence type="ECO:0000256" key="3">
    <source>
        <dbReference type="ARBA" id="ARBA00022475"/>
    </source>
</evidence>
<keyword evidence="5 7" id="KW-1133">Transmembrane helix</keyword>
<keyword evidence="3" id="KW-1003">Cell membrane</keyword>
<dbReference type="GO" id="GO:0006465">
    <property type="term" value="P:signal peptide processing"/>
    <property type="evidence" value="ECO:0007669"/>
    <property type="project" value="TreeGrafter"/>
</dbReference>
<evidence type="ECO:0000313" key="10">
    <source>
        <dbReference type="EMBL" id="KRQ86854.1"/>
    </source>
</evidence>
<dbReference type="Pfam" id="PF06750">
    <property type="entry name" value="A24_N_bact"/>
    <property type="match status" value="1"/>
</dbReference>